<dbReference type="AlphaFoldDB" id="A0A0C2D7T2"/>
<dbReference type="Proteomes" id="UP000031599">
    <property type="component" value="Unassembled WGS sequence"/>
</dbReference>
<evidence type="ECO:0000313" key="4">
    <source>
        <dbReference type="Proteomes" id="UP000031599"/>
    </source>
</evidence>
<organism evidence="3 4">
    <name type="scientific">Enhygromyxa salina</name>
    <dbReference type="NCBI Taxonomy" id="215803"/>
    <lineage>
        <taxon>Bacteria</taxon>
        <taxon>Pseudomonadati</taxon>
        <taxon>Myxococcota</taxon>
        <taxon>Polyangia</taxon>
        <taxon>Nannocystales</taxon>
        <taxon>Nannocystaceae</taxon>
        <taxon>Enhygromyxa</taxon>
    </lineage>
</organism>
<feature type="compositionally biased region" description="Low complexity" evidence="1">
    <location>
        <begin position="71"/>
        <end position="80"/>
    </location>
</feature>
<feature type="compositionally biased region" description="Low complexity" evidence="1">
    <location>
        <begin position="38"/>
        <end position="52"/>
    </location>
</feature>
<reference evidence="3 4" key="1">
    <citation type="submission" date="2014-12" db="EMBL/GenBank/DDBJ databases">
        <title>Genome assembly of Enhygromyxa salina DSM 15201.</title>
        <authorList>
            <person name="Sharma G."/>
            <person name="Subramanian S."/>
        </authorList>
    </citation>
    <scope>NUCLEOTIDE SEQUENCE [LARGE SCALE GENOMIC DNA]</scope>
    <source>
        <strain evidence="3 4">DSM 15201</strain>
    </source>
</reference>
<feature type="region of interest" description="Disordered" evidence="1">
    <location>
        <begin position="1"/>
        <end position="80"/>
    </location>
</feature>
<sequence>MLLTACFVLGCNQPPPPGSSGDADDESGADTDGEDTDPTTTPTTGEPETSTSDTDDPDDTGDDATDDPSDTDGTTPYDDTLYPLADGATWTYIAKNTNGQVLGMEIVETTEIDWNGEQAWLLTDNVNAKGEWTESVLVRDGTLSSRVHKEVKSAGGTVMIVDYDPGFARVDDTWDTLDFSDELFYDRTEYDGNGLNPSVESRGHIFTVIDVNEKVTVPAGTFDCVQIERVRSVGGSAGEIVVSWYAFGVGKIREERPAESRVEELASVSLPGGVQLP</sequence>
<gene>
    <name evidence="3" type="ORF">DB30_02950</name>
</gene>
<protein>
    <recommendedName>
        <fullName evidence="2">DUF3108 domain-containing protein</fullName>
    </recommendedName>
</protein>
<feature type="compositionally biased region" description="Acidic residues" evidence="1">
    <location>
        <begin position="53"/>
        <end position="70"/>
    </location>
</feature>
<accession>A0A0C2D7T2</accession>
<name>A0A0C2D7T2_9BACT</name>
<dbReference type="Pfam" id="PF21347">
    <property type="entry name" value="DUF3108_like"/>
    <property type="match status" value="1"/>
</dbReference>
<dbReference type="Gene3D" id="2.40.360.20">
    <property type="match status" value="1"/>
</dbReference>
<evidence type="ECO:0000313" key="3">
    <source>
        <dbReference type="EMBL" id="KIG17675.1"/>
    </source>
</evidence>
<feature type="domain" description="DUF3108" evidence="2">
    <location>
        <begin position="211"/>
        <end position="256"/>
    </location>
</feature>
<comment type="caution">
    <text evidence="3">The sequence shown here is derived from an EMBL/GenBank/DDBJ whole genome shotgun (WGS) entry which is preliminary data.</text>
</comment>
<proteinExistence type="predicted"/>
<feature type="compositionally biased region" description="Acidic residues" evidence="1">
    <location>
        <begin position="22"/>
        <end position="37"/>
    </location>
</feature>
<dbReference type="EMBL" id="JMCC02000021">
    <property type="protein sequence ID" value="KIG17675.1"/>
    <property type="molecule type" value="Genomic_DNA"/>
</dbReference>
<evidence type="ECO:0000256" key="1">
    <source>
        <dbReference type="SAM" id="MobiDB-lite"/>
    </source>
</evidence>
<dbReference type="InterPro" id="IPR049279">
    <property type="entry name" value="DUF3108-like"/>
</dbReference>
<evidence type="ECO:0000259" key="2">
    <source>
        <dbReference type="Pfam" id="PF21347"/>
    </source>
</evidence>